<proteinExistence type="predicted"/>
<evidence type="ECO:0000313" key="1">
    <source>
        <dbReference type="EMBL" id="CAB5228053.1"/>
    </source>
</evidence>
<name>A0A6J7XDI5_9CAUD</name>
<dbReference type="EMBL" id="LR798382">
    <property type="protein sequence ID" value="CAB5228053.1"/>
    <property type="molecule type" value="Genomic_DNA"/>
</dbReference>
<sequence>MAKQQQINDEANLALLIQQLEPMRAKATKYFQDFEIKGKRRWWLLPNETLEDGLMAHPMRIEYVLKNLDWFVKTITESE</sequence>
<organism evidence="1">
    <name type="scientific">uncultured Caudovirales phage</name>
    <dbReference type="NCBI Taxonomy" id="2100421"/>
    <lineage>
        <taxon>Viruses</taxon>
        <taxon>Duplodnaviria</taxon>
        <taxon>Heunggongvirae</taxon>
        <taxon>Uroviricota</taxon>
        <taxon>Caudoviricetes</taxon>
        <taxon>Peduoviridae</taxon>
        <taxon>Maltschvirus</taxon>
        <taxon>Maltschvirus maltsch</taxon>
    </lineage>
</organism>
<gene>
    <name evidence="1" type="ORF">UFOVP1536_46</name>
</gene>
<accession>A0A6J7XDI5</accession>
<protein>
    <submittedName>
        <fullName evidence="1">Uncharacterized protein</fullName>
    </submittedName>
</protein>
<reference evidence="1" key="1">
    <citation type="submission" date="2020-05" db="EMBL/GenBank/DDBJ databases">
        <authorList>
            <person name="Chiriac C."/>
            <person name="Salcher M."/>
            <person name="Ghai R."/>
            <person name="Kavagutti S V."/>
        </authorList>
    </citation>
    <scope>NUCLEOTIDE SEQUENCE</scope>
</reference>